<dbReference type="InterPro" id="IPR021508">
    <property type="entry name" value="Gp17-like"/>
</dbReference>
<reference evidence="1" key="1">
    <citation type="submission" date="2022-02" db="EMBL/GenBank/DDBJ databases">
        <title>Crop Bioprotection Bacillus Genome Sequencing.</title>
        <authorList>
            <person name="Dunlap C."/>
        </authorList>
    </citation>
    <scope>NUCLEOTIDE SEQUENCE</scope>
    <source>
        <strain evidence="1">M18B4</strain>
    </source>
</reference>
<dbReference type="Pfam" id="PF11367">
    <property type="entry name" value="Tail_completion_gp17"/>
    <property type="match status" value="1"/>
</dbReference>
<name>A0A9Q4DTN6_BACSC</name>
<proteinExistence type="predicted"/>
<accession>A0A9Q4DTN6</accession>
<evidence type="ECO:0000313" key="1">
    <source>
        <dbReference type="EMBL" id="MCY8122540.1"/>
    </source>
</evidence>
<dbReference type="EMBL" id="JALANJ010000036">
    <property type="protein sequence ID" value="MCY8122540.1"/>
    <property type="molecule type" value="Genomic_DNA"/>
</dbReference>
<dbReference type="AlphaFoldDB" id="A0A9Q4DTN6"/>
<sequence>MTMNPVSELVKTLTSSSKLNELVTGGIHNLTANDVNAFPRVVFYELKDADAGYADNKAYCFEVRFQVSIFTQSNTRRSEKPIANEIDRLMRSIGYGRYDSQPLYEEDTKVYHKAMRYVKGYFKEEE</sequence>
<protein>
    <submittedName>
        <fullName evidence="1">DUF3168 domain-containing protein</fullName>
    </submittedName>
</protein>
<evidence type="ECO:0000313" key="2">
    <source>
        <dbReference type="Proteomes" id="UP001070352"/>
    </source>
</evidence>
<gene>
    <name evidence="1" type="ORF">MOC45_18455</name>
</gene>
<organism evidence="1 2">
    <name type="scientific">Bacillus spizizenii</name>
    <name type="common">Bacillus subtilis subsp. spizizenii</name>
    <dbReference type="NCBI Taxonomy" id="96241"/>
    <lineage>
        <taxon>Bacteria</taxon>
        <taxon>Bacillati</taxon>
        <taxon>Bacillota</taxon>
        <taxon>Bacilli</taxon>
        <taxon>Bacillales</taxon>
        <taxon>Bacillaceae</taxon>
        <taxon>Bacillus</taxon>
    </lineage>
</organism>
<dbReference type="Proteomes" id="UP001070352">
    <property type="component" value="Unassembled WGS sequence"/>
</dbReference>
<comment type="caution">
    <text evidence="1">The sequence shown here is derived from an EMBL/GenBank/DDBJ whole genome shotgun (WGS) entry which is preliminary data.</text>
</comment>